<feature type="domain" description="HTH LytTR-type" evidence="3">
    <location>
        <begin position="143"/>
        <end position="247"/>
    </location>
</feature>
<evidence type="ECO:0000259" key="3">
    <source>
        <dbReference type="PROSITE" id="PS50930"/>
    </source>
</evidence>
<dbReference type="GO" id="GO:0000976">
    <property type="term" value="F:transcription cis-regulatory region binding"/>
    <property type="evidence" value="ECO:0007669"/>
    <property type="project" value="TreeGrafter"/>
</dbReference>
<proteinExistence type="predicted"/>
<organism evidence="4">
    <name type="scientific">hydrothermal vent metagenome</name>
    <dbReference type="NCBI Taxonomy" id="652676"/>
    <lineage>
        <taxon>unclassified sequences</taxon>
        <taxon>metagenomes</taxon>
        <taxon>ecological metagenomes</taxon>
    </lineage>
</organism>
<reference evidence="4" key="1">
    <citation type="submission" date="2018-06" db="EMBL/GenBank/DDBJ databases">
        <authorList>
            <person name="Zhirakovskaya E."/>
        </authorList>
    </citation>
    <scope>NUCLEOTIDE SEQUENCE</scope>
</reference>
<protein>
    <submittedName>
        <fullName evidence="4">Autolysis response regulater LytR</fullName>
    </submittedName>
</protein>
<dbReference type="Pfam" id="PF00072">
    <property type="entry name" value="Response_reg"/>
    <property type="match status" value="1"/>
</dbReference>
<evidence type="ECO:0000256" key="1">
    <source>
        <dbReference type="ARBA" id="ARBA00023125"/>
    </source>
</evidence>
<gene>
    <name evidence="4" type="ORF">MNBD_GAMMA26-735</name>
</gene>
<evidence type="ECO:0000313" key="4">
    <source>
        <dbReference type="EMBL" id="VAX07446.1"/>
    </source>
</evidence>
<dbReference type="InterPro" id="IPR039420">
    <property type="entry name" value="WalR-like"/>
</dbReference>
<dbReference type="InterPro" id="IPR007492">
    <property type="entry name" value="LytTR_DNA-bd_dom"/>
</dbReference>
<dbReference type="InterPro" id="IPR001789">
    <property type="entry name" value="Sig_transdc_resp-reg_receiver"/>
</dbReference>
<name>A0A3B1ANB8_9ZZZZ</name>
<keyword evidence="1" id="KW-0238">DNA-binding</keyword>
<dbReference type="SUPFAM" id="SSF52172">
    <property type="entry name" value="CheY-like"/>
    <property type="match status" value="1"/>
</dbReference>
<evidence type="ECO:0000259" key="2">
    <source>
        <dbReference type="PROSITE" id="PS50110"/>
    </source>
</evidence>
<dbReference type="Gene3D" id="3.40.50.2300">
    <property type="match status" value="1"/>
</dbReference>
<dbReference type="InterPro" id="IPR011006">
    <property type="entry name" value="CheY-like_superfamily"/>
</dbReference>
<dbReference type="GO" id="GO:0005829">
    <property type="term" value="C:cytosol"/>
    <property type="evidence" value="ECO:0007669"/>
    <property type="project" value="TreeGrafter"/>
</dbReference>
<dbReference type="Gene3D" id="2.40.50.1020">
    <property type="entry name" value="LytTr DNA-binding domain"/>
    <property type="match status" value="1"/>
</dbReference>
<accession>A0A3B1ANB8</accession>
<dbReference type="SMART" id="SM00850">
    <property type="entry name" value="LytTR"/>
    <property type="match status" value="1"/>
</dbReference>
<dbReference type="PANTHER" id="PTHR48111">
    <property type="entry name" value="REGULATOR OF RPOS"/>
    <property type="match status" value="1"/>
</dbReference>
<dbReference type="GO" id="GO:0000156">
    <property type="term" value="F:phosphorelay response regulator activity"/>
    <property type="evidence" value="ECO:0007669"/>
    <property type="project" value="TreeGrafter"/>
</dbReference>
<dbReference type="GO" id="GO:0006355">
    <property type="term" value="P:regulation of DNA-templated transcription"/>
    <property type="evidence" value="ECO:0007669"/>
    <property type="project" value="TreeGrafter"/>
</dbReference>
<dbReference type="Pfam" id="PF04397">
    <property type="entry name" value="LytTR"/>
    <property type="match status" value="1"/>
</dbReference>
<sequence>MIKVLIVDDEPLARVRLRSLMEEVGSPYGVAGEATTGDEALQKCAALGVDLVLMDISMPGMDGLTAAARLAESESPPAVIFTTAHGDYTLEAFEGSAIDYLLKPIRLTRLLKALKKAHAVNRVQIQALEQAWAKEKEAAESYICANIRGGVQRIPVTEIIYFIADQKYVSAFYQGGEVLLEESLRSFEEQLGDHFIRIHRNALVSRSHLAGLEKGADGYTVACLRETNQRLQVSRRHLSEIRRWLKGK</sequence>
<dbReference type="GO" id="GO:0032993">
    <property type="term" value="C:protein-DNA complex"/>
    <property type="evidence" value="ECO:0007669"/>
    <property type="project" value="TreeGrafter"/>
</dbReference>
<feature type="domain" description="Response regulatory" evidence="2">
    <location>
        <begin position="3"/>
        <end position="118"/>
    </location>
</feature>
<dbReference type="SMART" id="SM00448">
    <property type="entry name" value="REC"/>
    <property type="match status" value="1"/>
</dbReference>
<dbReference type="PROSITE" id="PS50110">
    <property type="entry name" value="RESPONSE_REGULATORY"/>
    <property type="match status" value="1"/>
</dbReference>
<dbReference type="PANTHER" id="PTHR48111:SF3">
    <property type="entry name" value="TRANSCRIPTIONAL REGULATORY PROTEIN BTSR"/>
    <property type="match status" value="1"/>
</dbReference>
<dbReference type="EMBL" id="UOFX01000024">
    <property type="protein sequence ID" value="VAX07446.1"/>
    <property type="molecule type" value="Genomic_DNA"/>
</dbReference>
<dbReference type="PROSITE" id="PS50930">
    <property type="entry name" value="HTH_LYTTR"/>
    <property type="match status" value="1"/>
</dbReference>
<dbReference type="AlphaFoldDB" id="A0A3B1ANB8"/>